<dbReference type="Proteomes" id="UP000286806">
    <property type="component" value="Unassembled WGS sequence"/>
</dbReference>
<dbReference type="RefSeq" id="WP_124703425.1">
    <property type="nucleotide sequence ID" value="NZ_BGOW01000002.1"/>
</dbReference>
<sequence length="143" mass="15587">MHVTDLAINKTMGMQFAAPGDTHILEMPESPLLLNHLGSIHAGVQFSLAEACSGAFLQLHLPSWQDQVMAVLRTSEVKFRNPAHGCLRASAQFDGASVEALSRQLATRGRALASVLVEVCDAQRIVTMSGSYQWFLRLQPKVS</sequence>
<dbReference type="SUPFAM" id="SSF54637">
    <property type="entry name" value="Thioesterase/thiol ester dehydrase-isomerase"/>
    <property type="match status" value="1"/>
</dbReference>
<dbReference type="Pfam" id="PF14539">
    <property type="entry name" value="DUF4442"/>
    <property type="match status" value="1"/>
</dbReference>
<protein>
    <recommendedName>
        <fullName evidence="3">DUF4442 domain-containing protein</fullName>
    </recommendedName>
</protein>
<proteinExistence type="predicted"/>
<dbReference type="OrthoDB" id="793353at2"/>
<reference evidence="1 2" key="1">
    <citation type="journal article" date="2019" name="Front. Microbiol.">
        <title>Genomes of Neutrophilic Sulfur-Oxidizing Chemolithoautotrophs Representing 9 Proteobacterial Species From 8 Genera.</title>
        <authorList>
            <person name="Watanabe T."/>
            <person name="Kojima H."/>
            <person name="Umezawa K."/>
            <person name="Hori C."/>
            <person name="Takasuka T.E."/>
            <person name="Kato Y."/>
            <person name="Fukui M."/>
        </authorList>
    </citation>
    <scope>NUCLEOTIDE SEQUENCE [LARGE SCALE GENOMIC DNA]</scope>
    <source>
        <strain evidence="1 2">TTN</strain>
    </source>
</reference>
<name>A0A401JAB3_9PROT</name>
<evidence type="ECO:0000313" key="2">
    <source>
        <dbReference type="Proteomes" id="UP000286806"/>
    </source>
</evidence>
<evidence type="ECO:0008006" key="3">
    <source>
        <dbReference type="Google" id="ProtNLM"/>
    </source>
</evidence>
<gene>
    <name evidence="1" type="ORF">SFMTTN_0381</name>
</gene>
<dbReference type="InterPro" id="IPR027961">
    <property type="entry name" value="DUF4442"/>
</dbReference>
<dbReference type="CDD" id="cd03443">
    <property type="entry name" value="PaaI_thioesterase"/>
    <property type="match status" value="1"/>
</dbReference>
<comment type="caution">
    <text evidence="1">The sequence shown here is derived from an EMBL/GenBank/DDBJ whole genome shotgun (WGS) entry which is preliminary data.</text>
</comment>
<dbReference type="AlphaFoldDB" id="A0A401JAB3"/>
<dbReference type="Gene3D" id="3.10.129.10">
    <property type="entry name" value="Hotdog Thioesterase"/>
    <property type="match status" value="1"/>
</dbReference>
<keyword evidence="2" id="KW-1185">Reference proteome</keyword>
<dbReference type="InterPro" id="IPR029069">
    <property type="entry name" value="HotDog_dom_sf"/>
</dbReference>
<accession>A0A401JAB3</accession>
<dbReference type="EMBL" id="BGOW01000002">
    <property type="protein sequence ID" value="GBL44581.1"/>
    <property type="molecule type" value="Genomic_DNA"/>
</dbReference>
<evidence type="ECO:0000313" key="1">
    <source>
        <dbReference type="EMBL" id="GBL44581.1"/>
    </source>
</evidence>
<organism evidence="1 2">
    <name type="scientific">Sulfuriferula multivorans</name>
    <dbReference type="NCBI Taxonomy" id="1559896"/>
    <lineage>
        <taxon>Bacteria</taxon>
        <taxon>Pseudomonadati</taxon>
        <taxon>Pseudomonadota</taxon>
        <taxon>Betaproteobacteria</taxon>
        <taxon>Nitrosomonadales</taxon>
        <taxon>Sulfuricellaceae</taxon>
        <taxon>Sulfuriferula</taxon>
    </lineage>
</organism>